<accession>A0A0F9E0X0</accession>
<dbReference type="InterPro" id="IPR009078">
    <property type="entry name" value="Ferritin-like_SF"/>
</dbReference>
<evidence type="ECO:0000256" key="8">
    <source>
        <dbReference type="ARBA" id="ARBA00023098"/>
    </source>
</evidence>
<dbReference type="InterPro" id="IPR005067">
    <property type="entry name" value="Fatty_acid_desaturase-2"/>
</dbReference>
<keyword evidence="8" id="KW-0443">Lipid metabolism</keyword>
<evidence type="ECO:0000256" key="4">
    <source>
        <dbReference type="ARBA" id="ARBA00022723"/>
    </source>
</evidence>
<reference evidence="10" key="1">
    <citation type="journal article" date="2015" name="Nature">
        <title>Complex archaea that bridge the gap between prokaryotes and eukaryotes.</title>
        <authorList>
            <person name="Spang A."/>
            <person name="Saw J.H."/>
            <person name="Jorgensen S.L."/>
            <person name="Zaremba-Niedzwiedzka K."/>
            <person name="Martijn J."/>
            <person name="Lind A.E."/>
            <person name="van Eijk R."/>
            <person name="Schleper C."/>
            <person name="Guy L."/>
            <person name="Ettema T.J."/>
        </authorList>
    </citation>
    <scope>NUCLEOTIDE SEQUENCE</scope>
</reference>
<keyword evidence="4" id="KW-0479">Metal-binding</keyword>
<evidence type="ECO:0000256" key="9">
    <source>
        <dbReference type="ARBA" id="ARBA00023160"/>
    </source>
</evidence>
<dbReference type="GO" id="GO:0045300">
    <property type="term" value="F:stearoyl-[ACP] desaturase activity"/>
    <property type="evidence" value="ECO:0007669"/>
    <property type="project" value="InterPro"/>
</dbReference>
<keyword evidence="6" id="KW-0560">Oxidoreductase</keyword>
<comment type="similarity">
    <text evidence="2">Belongs to the fatty acid desaturase type 2 family.</text>
</comment>
<comment type="cofactor">
    <cofactor evidence="1">
        <name>Fe(2+)</name>
        <dbReference type="ChEBI" id="CHEBI:29033"/>
    </cofactor>
</comment>
<proteinExistence type="inferred from homology"/>
<organism evidence="10">
    <name type="scientific">marine sediment metagenome</name>
    <dbReference type="NCBI Taxonomy" id="412755"/>
    <lineage>
        <taxon>unclassified sequences</taxon>
        <taxon>metagenomes</taxon>
        <taxon>ecological metagenomes</taxon>
    </lineage>
</organism>
<keyword evidence="7" id="KW-0408">Iron</keyword>
<evidence type="ECO:0000256" key="6">
    <source>
        <dbReference type="ARBA" id="ARBA00023002"/>
    </source>
</evidence>
<evidence type="ECO:0000256" key="2">
    <source>
        <dbReference type="ARBA" id="ARBA00008749"/>
    </source>
</evidence>
<evidence type="ECO:0000256" key="5">
    <source>
        <dbReference type="ARBA" id="ARBA00022832"/>
    </source>
</evidence>
<evidence type="ECO:0000256" key="7">
    <source>
        <dbReference type="ARBA" id="ARBA00023004"/>
    </source>
</evidence>
<evidence type="ECO:0008006" key="11">
    <source>
        <dbReference type="Google" id="ProtNLM"/>
    </source>
</evidence>
<protein>
    <recommendedName>
        <fullName evidence="11">Ferritin-like domain-containing protein</fullName>
    </recommendedName>
</protein>
<sequence>MVQQMRNPWTAQGRNLAIQKAVAEIYGRYFQKGPRWIAKHLPQRTEMMDWAGRVSSETAEILLGDFGVESFIEDYARMAILASGDSHATRQIYTQWVFDETRHSKALWYCLVDSGLRTQAEMDEYLYQCGQDIWTFEKQTGHEVTPERGAAYAIAQERQTKRNYREMQKRIWVEYGQPTNGDGKPTYPAIAGVCGVLATDEGFHEGVFREITRAYLKYWPDKALQAMWDVYERYRMPLVKLPNAEAFLEAVLSTGIDSGRQVVAEILQPTYEALGLESRAAVRKAAKNSWDLPEGAVIQVGDKPSEDWSEGAIPHWMNSDGTFTRLASTASKN</sequence>
<keyword evidence="9" id="KW-0275">Fatty acid biosynthesis</keyword>
<dbReference type="SUPFAM" id="SSF47240">
    <property type="entry name" value="Ferritin-like"/>
    <property type="match status" value="1"/>
</dbReference>
<dbReference type="Gene3D" id="1.10.620.20">
    <property type="entry name" value="Ribonucleotide Reductase, subunit A"/>
    <property type="match status" value="1"/>
</dbReference>
<evidence type="ECO:0000256" key="3">
    <source>
        <dbReference type="ARBA" id="ARBA00022516"/>
    </source>
</evidence>
<dbReference type="InterPro" id="IPR012348">
    <property type="entry name" value="RNR-like"/>
</dbReference>
<dbReference type="GO" id="GO:0006633">
    <property type="term" value="P:fatty acid biosynthetic process"/>
    <property type="evidence" value="ECO:0007669"/>
    <property type="project" value="UniProtKB-KW"/>
</dbReference>
<dbReference type="AlphaFoldDB" id="A0A0F9E0X0"/>
<keyword evidence="3" id="KW-0444">Lipid biosynthesis</keyword>
<keyword evidence="5" id="KW-0276">Fatty acid metabolism</keyword>
<evidence type="ECO:0000256" key="1">
    <source>
        <dbReference type="ARBA" id="ARBA00001954"/>
    </source>
</evidence>
<dbReference type="Pfam" id="PF03405">
    <property type="entry name" value="FA_desaturase_2"/>
    <property type="match status" value="1"/>
</dbReference>
<evidence type="ECO:0000313" key="10">
    <source>
        <dbReference type="EMBL" id="KKL23566.1"/>
    </source>
</evidence>
<comment type="caution">
    <text evidence="10">The sequence shown here is derived from an EMBL/GenBank/DDBJ whole genome shotgun (WGS) entry which is preliminary data.</text>
</comment>
<name>A0A0F9E0X0_9ZZZZ</name>
<dbReference type="GO" id="GO:0046872">
    <property type="term" value="F:metal ion binding"/>
    <property type="evidence" value="ECO:0007669"/>
    <property type="project" value="UniProtKB-KW"/>
</dbReference>
<gene>
    <name evidence="10" type="ORF">LCGC14_2424100</name>
</gene>
<dbReference type="EMBL" id="LAZR01036927">
    <property type="protein sequence ID" value="KKL23566.1"/>
    <property type="molecule type" value="Genomic_DNA"/>
</dbReference>